<organism evidence="2 3">
    <name type="scientific">Reticulibacter mediterranei</name>
    <dbReference type="NCBI Taxonomy" id="2778369"/>
    <lineage>
        <taxon>Bacteria</taxon>
        <taxon>Bacillati</taxon>
        <taxon>Chloroflexota</taxon>
        <taxon>Ktedonobacteria</taxon>
        <taxon>Ktedonobacterales</taxon>
        <taxon>Reticulibacteraceae</taxon>
        <taxon>Reticulibacter</taxon>
    </lineage>
</organism>
<name>A0A8J3J1I4_9CHLR</name>
<dbReference type="Proteomes" id="UP000597444">
    <property type="component" value="Unassembled WGS sequence"/>
</dbReference>
<keyword evidence="3" id="KW-1185">Reference proteome</keyword>
<dbReference type="AlphaFoldDB" id="A0A8J3J1I4"/>
<keyword evidence="1" id="KW-1133">Transmembrane helix</keyword>
<dbReference type="RefSeq" id="WP_220211181.1">
    <property type="nucleotide sequence ID" value="NZ_BNJK01000003.1"/>
</dbReference>
<evidence type="ECO:0000313" key="3">
    <source>
        <dbReference type="Proteomes" id="UP000597444"/>
    </source>
</evidence>
<reference evidence="2" key="1">
    <citation type="submission" date="2020-10" db="EMBL/GenBank/DDBJ databases">
        <title>Taxonomic study of unclassified bacteria belonging to the class Ktedonobacteria.</title>
        <authorList>
            <person name="Yabe S."/>
            <person name="Wang C.M."/>
            <person name="Zheng Y."/>
            <person name="Sakai Y."/>
            <person name="Cavaletti L."/>
            <person name="Monciardini P."/>
            <person name="Donadio S."/>
        </authorList>
    </citation>
    <scope>NUCLEOTIDE SEQUENCE</scope>
    <source>
        <strain evidence="2">ID150040</strain>
    </source>
</reference>
<feature type="transmembrane region" description="Helical" evidence="1">
    <location>
        <begin position="12"/>
        <end position="32"/>
    </location>
</feature>
<evidence type="ECO:0000256" key="1">
    <source>
        <dbReference type="SAM" id="Phobius"/>
    </source>
</evidence>
<gene>
    <name evidence="2" type="ORF">KSF_106380</name>
</gene>
<feature type="transmembrane region" description="Helical" evidence="1">
    <location>
        <begin position="38"/>
        <end position="57"/>
    </location>
</feature>
<comment type="caution">
    <text evidence="2">The sequence shown here is derived from an EMBL/GenBank/DDBJ whole genome shotgun (WGS) entry which is preliminary data.</text>
</comment>
<proteinExistence type="predicted"/>
<keyword evidence="1" id="KW-0812">Transmembrane</keyword>
<evidence type="ECO:0000313" key="2">
    <source>
        <dbReference type="EMBL" id="GHP00591.1"/>
    </source>
</evidence>
<dbReference type="EMBL" id="BNJK01000003">
    <property type="protein sequence ID" value="GHP00591.1"/>
    <property type="molecule type" value="Genomic_DNA"/>
</dbReference>
<accession>A0A8J3J1I4</accession>
<sequence>MDEDRWERRERLRLALLLSLILLASAGMLFVWMRSLWLLVDVAVWMTVMLVVLVLAEQERWQREQQRRWIWWLSPALSYASACLVVGTDQ</sequence>
<protein>
    <submittedName>
        <fullName evidence="2">Uncharacterized protein</fullName>
    </submittedName>
</protein>
<feature type="transmembrane region" description="Helical" evidence="1">
    <location>
        <begin position="69"/>
        <end position="87"/>
    </location>
</feature>
<keyword evidence="1" id="KW-0472">Membrane</keyword>